<dbReference type="KEGG" id="pdio:PDMSB3_1004"/>
<evidence type="ECO:0000256" key="1">
    <source>
        <dbReference type="SAM" id="MobiDB-lite"/>
    </source>
</evidence>
<feature type="region of interest" description="Disordered" evidence="1">
    <location>
        <begin position="182"/>
        <end position="209"/>
    </location>
</feature>
<protein>
    <submittedName>
        <fullName evidence="2">Uncharacterized protein</fullName>
    </submittedName>
</protein>
<dbReference type="EMBL" id="LR699553">
    <property type="protein sequence ID" value="VVD27466.1"/>
    <property type="molecule type" value="Genomic_DNA"/>
</dbReference>
<organism evidence="2 3">
    <name type="scientific">Paraburkholderia dioscoreae</name>
    <dbReference type="NCBI Taxonomy" id="2604047"/>
    <lineage>
        <taxon>Bacteria</taxon>
        <taxon>Pseudomonadati</taxon>
        <taxon>Pseudomonadota</taxon>
        <taxon>Betaproteobacteria</taxon>
        <taxon>Burkholderiales</taxon>
        <taxon>Burkholderiaceae</taxon>
        <taxon>Paraburkholderia</taxon>
    </lineage>
</organism>
<dbReference type="Proteomes" id="UP000325811">
    <property type="component" value="Chromosome I"/>
</dbReference>
<reference evidence="2 3" key="1">
    <citation type="submission" date="2019-08" db="EMBL/GenBank/DDBJ databases">
        <authorList>
            <person name="Herpell B J."/>
        </authorList>
    </citation>
    <scope>NUCLEOTIDE SEQUENCE [LARGE SCALE GENOMIC DNA]</scope>
    <source>
        <strain evidence="3">Msb3</strain>
    </source>
</reference>
<name>A0A5Q4ZDR5_9BURK</name>
<proteinExistence type="predicted"/>
<sequence length="209" mass="22927">MHSVHPLDALCLCGVDGAAVLKRQGVQPRDGYCPNRRSNRCPISECDSRCVHRHDRRDGRPRRRGDEALEHGSHDKLDFRANGACAGTWACQSEALARFDGVVLDALKDVQCGVAGYSGNIDRMHSLERPYALAADSASHADHLYSMGRATFLDDLDASRSLTDSGLDSIISRVGVSLSQSTRQMGDDTTSLTNTTSRQRISKGKEWIR</sequence>
<dbReference type="Gene3D" id="1.20.1600.10">
    <property type="entry name" value="Outer membrane efflux proteins (OEP)"/>
    <property type="match status" value="1"/>
</dbReference>
<feature type="compositionally biased region" description="Polar residues" evidence="1">
    <location>
        <begin position="182"/>
        <end position="199"/>
    </location>
</feature>
<gene>
    <name evidence="2" type="ORF">PDMSB3_1004</name>
</gene>
<dbReference type="AlphaFoldDB" id="A0A5Q4ZDR5"/>
<keyword evidence="3" id="KW-1185">Reference proteome</keyword>
<dbReference type="SUPFAM" id="SSF56954">
    <property type="entry name" value="Outer membrane efflux proteins (OEP)"/>
    <property type="match status" value="1"/>
</dbReference>
<evidence type="ECO:0000313" key="3">
    <source>
        <dbReference type="Proteomes" id="UP000325811"/>
    </source>
</evidence>
<accession>A0A5Q4ZDR5</accession>
<evidence type="ECO:0000313" key="2">
    <source>
        <dbReference type="EMBL" id="VVD27466.1"/>
    </source>
</evidence>